<keyword evidence="6" id="KW-1185">Reference proteome</keyword>
<comment type="caution">
    <text evidence="5">The sequence shown here is derived from an EMBL/GenBank/DDBJ whole genome shotgun (WGS) entry which is preliminary data.</text>
</comment>
<evidence type="ECO:0000256" key="3">
    <source>
        <dbReference type="ARBA" id="ARBA00023239"/>
    </source>
</evidence>
<evidence type="ECO:0000313" key="6">
    <source>
        <dbReference type="Proteomes" id="UP000248863"/>
    </source>
</evidence>
<dbReference type="PANTHER" id="PTHR30502">
    <property type="entry name" value="2-KETO-3-DEOXY-L-RHAMNONATE ALDOLASE"/>
    <property type="match status" value="1"/>
</dbReference>
<reference evidence="5 6" key="1">
    <citation type="submission" date="2017-07" db="EMBL/GenBank/DDBJ databases">
        <title>Draft Genome Sequences of Select Purple Nonsulfur Bacteria.</title>
        <authorList>
            <person name="Lasarre B."/>
            <person name="Mckinlay J.B."/>
        </authorList>
    </citation>
    <scope>NUCLEOTIDE SEQUENCE [LARGE SCALE GENOMIC DNA]</scope>
    <source>
        <strain evidence="5 6">DSM 11907</strain>
    </source>
</reference>
<dbReference type="InterPro" id="IPR005000">
    <property type="entry name" value="Aldolase/citrate-lyase_domain"/>
</dbReference>
<dbReference type="Proteomes" id="UP000248863">
    <property type="component" value="Unassembled WGS sequence"/>
</dbReference>
<dbReference type="OrthoDB" id="9802624at2"/>
<keyword evidence="2" id="KW-0479">Metal-binding</keyword>
<dbReference type="SUPFAM" id="SSF51621">
    <property type="entry name" value="Phosphoenolpyruvate/pyruvate domain"/>
    <property type="match status" value="1"/>
</dbReference>
<evidence type="ECO:0000256" key="2">
    <source>
        <dbReference type="ARBA" id="ARBA00022723"/>
    </source>
</evidence>
<dbReference type="GO" id="GO:0046872">
    <property type="term" value="F:metal ion binding"/>
    <property type="evidence" value="ECO:0007669"/>
    <property type="project" value="UniProtKB-KW"/>
</dbReference>
<evidence type="ECO:0000259" key="4">
    <source>
        <dbReference type="Pfam" id="PF03328"/>
    </source>
</evidence>
<dbReference type="GO" id="GO:0016832">
    <property type="term" value="F:aldehyde-lyase activity"/>
    <property type="evidence" value="ECO:0007669"/>
    <property type="project" value="TreeGrafter"/>
</dbReference>
<organism evidence="5 6">
    <name type="scientific">Rhodoplanes elegans</name>
    <dbReference type="NCBI Taxonomy" id="29408"/>
    <lineage>
        <taxon>Bacteria</taxon>
        <taxon>Pseudomonadati</taxon>
        <taxon>Pseudomonadota</taxon>
        <taxon>Alphaproteobacteria</taxon>
        <taxon>Hyphomicrobiales</taxon>
        <taxon>Nitrobacteraceae</taxon>
        <taxon>Rhodoplanes</taxon>
    </lineage>
</organism>
<dbReference type="InterPro" id="IPR050251">
    <property type="entry name" value="HpcH-HpaI_aldolase"/>
</dbReference>
<dbReference type="Pfam" id="PF03328">
    <property type="entry name" value="HpcH_HpaI"/>
    <property type="match status" value="1"/>
</dbReference>
<comment type="similarity">
    <text evidence="1">Belongs to the HpcH/HpaI aldolase family.</text>
</comment>
<keyword evidence="3" id="KW-0456">Lyase</keyword>
<proteinExistence type="inferred from homology"/>
<dbReference type="PANTHER" id="PTHR30502:SF0">
    <property type="entry name" value="PHOSPHOENOLPYRUVATE CARBOXYLASE FAMILY PROTEIN"/>
    <property type="match status" value="1"/>
</dbReference>
<accession>A0A327KN12</accession>
<dbReference type="EMBL" id="NPEU01000110">
    <property type="protein sequence ID" value="RAI38735.1"/>
    <property type="molecule type" value="Genomic_DNA"/>
</dbReference>
<evidence type="ECO:0000256" key="1">
    <source>
        <dbReference type="ARBA" id="ARBA00005568"/>
    </source>
</evidence>
<name>A0A327KN12_9BRAD</name>
<evidence type="ECO:0000313" key="5">
    <source>
        <dbReference type="EMBL" id="RAI38735.1"/>
    </source>
</evidence>
<sequence>MTTDSGAMTFRQRLIGGRHLVGTFIKTPTVHATEIIGALGFDFVVIDEEHAPFDRAAIDAALLAARAVGTAGFVRVAAATPSNLLSVLDCGATGVLVPHVASAAKAREVAALCRYRGGRRGYSGSPRSAGYGGAKMWSHVGAADAGVTVVAQIEDPEALDEIDAIAAVEGIDALFIGRGDLTCAMGATSNDAPEVRDAVDRIARAARTAGKPVGVFVGGRAEAVWLKEYGASMFVVSSDQGFMRRAAADALAEIGALAAPARAS</sequence>
<dbReference type="InterPro" id="IPR015813">
    <property type="entry name" value="Pyrv/PenolPyrv_kinase-like_dom"/>
</dbReference>
<protein>
    <submittedName>
        <fullName evidence="5">Aldolase</fullName>
    </submittedName>
</protein>
<dbReference type="GO" id="GO:0005737">
    <property type="term" value="C:cytoplasm"/>
    <property type="evidence" value="ECO:0007669"/>
    <property type="project" value="TreeGrafter"/>
</dbReference>
<feature type="domain" description="HpcH/HpaI aldolase/citrate lyase" evidence="4">
    <location>
        <begin position="23"/>
        <end position="219"/>
    </location>
</feature>
<dbReference type="InterPro" id="IPR040442">
    <property type="entry name" value="Pyrv_kinase-like_dom_sf"/>
</dbReference>
<dbReference type="RefSeq" id="WP_111357353.1">
    <property type="nucleotide sequence ID" value="NZ_NHSK01000094.1"/>
</dbReference>
<gene>
    <name evidence="5" type="ORF">CH338_11690</name>
</gene>
<dbReference type="AlphaFoldDB" id="A0A327KN12"/>
<dbReference type="Gene3D" id="3.20.20.60">
    <property type="entry name" value="Phosphoenolpyruvate-binding domains"/>
    <property type="match status" value="1"/>
</dbReference>